<dbReference type="Proteomes" id="UP001596110">
    <property type="component" value="Unassembled WGS sequence"/>
</dbReference>
<evidence type="ECO:0000256" key="1">
    <source>
        <dbReference type="ARBA" id="ARBA00023239"/>
    </source>
</evidence>
<keyword evidence="1" id="KW-0456">Lyase</keyword>
<dbReference type="Pfam" id="PF19906">
    <property type="entry name" value="CGDB"/>
    <property type="match status" value="1"/>
</dbReference>
<comment type="caution">
    <text evidence="6">The sequence shown here is derived from an EMBL/GenBank/DDBJ whole genome shotgun (WGS) entry which is preliminary data.</text>
</comment>
<evidence type="ECO:0000256" key="4">
    <source>
        <dbReference type="ARBA" id="ARBA00047208"/>
    </source>
</evidence>
<gene>
    <name evidence="6" type="ORF">ACFPQ3_08860</name>
</gene>
<comment type="similarity">
    <text evidence="3">Belongs to the C-glycoside deglycosidase beta subunit family.</text>
</comment>
<dbReference type="InterPro" id="IPR045959">
    <property type="entry name" value="CGDB"/>
</dbReference>
<name>A0ABW0UFQ8_9STRE</name>
<proteinExistence type="inferred from homology"/>
<evidence type="ECO:0000313" key="7">
    <source>
        <dbReference type="Proteomes" id="UP001596110"/>
    </source>
</evidence>
<keyword evidence="2" id="KW-0119">Carbohydrate metabolism</keyword>
<organism evidence="6 7">
    <name type="scientific">Streptococcus caledonicus</name>
    <dbReference type="NCBI Taxonomy" id="2614158"/>
    <lineage>
        <taxon>Bacteria</taxon>
        <taxon>Bacillati</taxon>
        <taxon>Bacillota</taxon>
        <taxon>Bacilli</taxon>
        <taxon>Lactobacillales</taxon>
        <taxon>Streptococcaceae</taxon>
        <taxon>Streptococcus</taxon>
    </lineage>
</organism>
<evidence type="ECO:0000259" key="5">
    <source>
        <dbReference type="Pfam" id="PF19906"/>
    </source>
</evidence>
<sequence>MLESNVIQYRGFHNIVENGEVVGFQVCVRSDYYRGIWLSQLRPGKLIVDGITYTNDQVIWEINGKEYTVSELAKASNDFWRITDVATLKVYQNGGLAQGFHNVSVRFAASCSYMPPFLDQFDENGDETSFNGGTYTREKMIIV</sequence>
<dbReference type="EMBL" id="JBHSOJ010000023">
    <property type="protein sequence ID" value="MFC5631669.1"/>
    <property type="molecule type" value="Genomic_DNA"/>
</dbReference>
<evidence type="ECO:0000313" key="6">
    <source>
        <dbReference type="EMBL" id="MFC5631669.1"/>
    </source>
</evidence>
<evidence type="ECO:0000256" key="2">
    <source>
        <dbReference type="ARBA" id="ARBA00023277"/>
    </source>
</evidence>
<reference evidence="7" key="1">
    <citation type="journal article" date="2019" name="Int. J. Syst. Evol. Microbiol.">
        <title>The Global Catalogue of Microorganisms (GCM) 10K type strain sequencing project: providing services to taxonomists for standard genome sequencing and annotation.</title>
        <authorList>
            <consortium name="The Broad Institute Genomics Platform"/>
            <consortium name="The Broad Institute Genome Sequencing Center for Infectious Disease"/>
            <person name="Wu L."/>
            <person name="Ma J."/>
        </authorList>
    </citation>
    <scope>NUCLEOTIDE SEQUENCE [LARGE SCALE GENOMIC DNA]</scope>
    <source>
        <strain evidence="7">DT43</strain>
    </source>
</reference>
<dbReference type="RefSeq" id="WP_156806042.1">
    <property type="nucleotide sequence ID" value="NZ_JBHSOJ010000023.1"/>
</dbReference>
<evidence type="ECO:0000256" key="3">
    <source>
        <dbReference type="ARBA" id="ARBA00046336"/>
    </source>
</evidence>
<feature type="domain" description="C-glycoside deglycosidase beta subunit" evidence="5">
    <location>
        <begin position="2"/>
        <end position="113"/>
    </location>
</feature>
<keyword evidence="7" id="KW-1185">Reference proteome</keyword>
<protein>
    <recommendedName>
        <fullName evidence="4">C-deglycosylation enzyme beta subunit</fullName>
    </recommendedName>
</protein>
<accession>A0ABW0UFQ8</accession>